<organism evidence="4 5">
    <name type="scientific">Brevibacterium salitolerans</name>
    <dbReference type="NCBI Taxonomy" id="1403566"/>
    <lineage>
        <taxon>Bacteria</taxon>
        <taxon>Bacillati</taxon>
        <taxon>Actinomycetota</taxon>
        <taxon>Actinomycetes</taxon>
        <taxon>Micrococcales</taxon>
        <taxon>Brevibacteriaceae</taxon>
        <taxon>Brevibacterium</taxon>
    </lineage>
</organism>
<evidence type="ECO:0000256" key="2">
    <source>
        <dbReference type="ARBA" id="ARBA00023315"/>
    </source>
</evidence>
<evidence type="ECO:0000313" key="4">
    <source>
        <dbReference type="EMBL" id="GAA2099475.1"/>
    </source>
</evidence>
<name>A0ABN2WUV2_9MICO</name>
<sequence>MPFADDLISAQYRSHELPHGLVLRRARATDVPALVKLLQPMVEQRILVAKERVDYYEAIHEFWLVVDPQAEGGEALVGCAACHVIWEDTAEARTIATDPAYRGRGVGRVLVEQVLADARAQGVRQVFCLTFETDFFSALGFEIIEGTPVSQEAYGEILRSRDEGTAEFLDLSRVKPNTLGNTRMLRRL</sequence>
<keyword evidence="1" id="KW-0808">Transferase</keyword>
<dbReference type="PROSITE" id="PS51186">
    <property type="entry name" value="GNAT"/>
    <property type="match status" value="1"/>
</dbReference>
<dbReference type="EMBL" id="BAAAPZ010000008">
    <property type="protein sequence ID" value="GAA2099475.1"/>
    <property type="molecule type" value="Genomic_DNA"/>
</dbReference>
<feature type="domain" description="N-acetyltransferase" evidence="3">
    <location>
        <begin position="21"/>
        <end position="163"/>
    </location>
</feature>
<evidence type="ECO:0000313" key="5">
    <source>
        <dbReference type="Proteomes" id="UP001500984"/>
    </source>
</evidence>
<keyword evidence="5" id="KW-1185">Reference proteome</keyword>
<dbReference type="Pfam" id="PF00583">
    <property type="entry name" value="Acetyltransf_1"/>
    <property type="match status" value="1"/>
</dbReference>
<dbReference type="SUPFAM" id="SSF55729">
    <property type="entry name" value="Acyl-CoA N-acyltransferases (Nat)"/>
    <property type="match status" value="1"/>
</dbReference>
<gene>
    <name evidence="4" type="ORF">GCM10009823_21360</name>
</gene>
<proteinExistence type="predicted"/>
<dbReference type="InterPro" id="IPR000182">
    <property type="entry name" value="GNAT_dom"/>
</dbReference>
<dbReference type="InterPro" id="IPR045039">
    <property type="entry name" value="NSI-like"/>
</dbReference>
<dbReference type="InterPro" id="IPR016181">
    <property type="entry name" value="Acyl_CoA_acyltransferase"/>
</dbReference>
<accession>A0ABN2WUV2</accession>
<dbReference type="NCBIfam" id="NF005921">
    <property type="entry name" value="PRK07922.1"/>
    <property type="match status" value="1"/>
</dbReference>
<dbReference type="PANTHER" id="PTHR43626:SF4">
    <property type="entry name" value="GCN5-RELATED N-ACETYLTRANSFERASE 2, CHLOROPLASTIC"/>
    <property type="match status" value="1"/>
</dbReference>
<protein>
    <submittedName>
        <fullName evidence="4">Amino-acid N-acetyltransferase</fullName>
    </submittedName>
</protein>
<reference evidence="4 5" key="1">
    <citation type="journal article" date="2019" name="Int. J. Syst. Evol. Microbiol.">
        <title>The Global Catalogue of Microorganisms (GCM) 10K type strain sequencing project: providing services to taxonomists for standard genome sequencing and annotation.</title>
        <authorList>
            <consortium name="The Broad Institute Genomics Platform"/>
            <consortium name="The Broad Institute Genome Sequencing Center for Infectious Disease"/>
            <person name="Wu L."/>
            <person name="Ma J."/>
        </authorList>
    </citation>
    <scope>NUCLEOTIDE SEQUENCE [LARGE SCALE GENOMIC DNA]</scope>
    <source>
        <strain evidence="4 5">JCM 15900</strain>
    </source>
</reference>
<keyword evidence="2" id="KW-0012">Acyltransferase</keyword>
<dbReference type="RefSeq" id="WP_291797545.1">
    <property type="nucleotide sequence ID" value="NZ_BAAAPZ010000008.1"/>
</dbReference>
<dbReference type="CDD" id="cd04301">
    <property type="entry name" value="NAT_SF"/>
    <property type="match status" value="1"/>
</dbReference>
<evidence type="ECO:0000256" key="1">
    <source>
        <dbReference type="ARBA" id="ARBA00022679"/>
    </source>
</evidence>
<dbReference type="Gene3D" id="3.40.630.30">
    <property type="match status" value="1"/>
</dbReference>
<dbReference type="PANTHER" id="PTHR43626">
    <property type="entry name" value="ACYL-COA N-ACYLTRANSFERASE"/>
    <property type="match status" value="1"/>
</dbReference>
<dbReference type="Proteomes" id="UP001500984">
    <property type="component" value="Unassembled WGS sequence"/>
</dbReference>
<evidence type="ECO:0000259" key="3">
    <source>
        <dbReference type="PROSITE" id="PS51186"/>
    </source>
</evidence>
<comment type="caution">
    <text evidence="4">The sequence shown here is derived from an EMBL/GenBank/DDBJ whole genome shotgun (WGS) entry which is preliminary data.</text>
</comment>